<organism evidence="8 9">
    <name type="scientific">Meira miltonrushii</name>
    <dbReference type="NCBI Taxonomy" id="1280837"/>
    <lineage>
        <taxon>Eukaryota</taxon>
        <taxon>Fungi</taxon>
        <taxon>Dikarya</taxon>
        <taxon>Basidiomycota</taxon>
        <taxon>Ustilaginomycotina</taxon>
        <taxon>Exobasidiomycetes</taxon>
        <taxon>Exobasidiales</taxon>
        <taxon>Brachybasidiaceae</taxon>
        <taxon>Meira</taxon>
    </lineage>
</organism>
<dbReference type="PANTHER" id="PTHR22602">
    <property type="entry name" value="TRANSFERASE CAF17, MITOCHONDRIAL-RELATED"/>
    <property type="match status" value="1"/>
</dbReference>
<dbReference type="GeneID" id="37021126"/>
<dbReference type="Proteomes" id="UP000245771">
    <property type="component" value="Unassembled WGS sequence"/>
</dbReference>
<feature type="compositionally biased region" description="Basic and acidic residues" evidence="5">
    <location>
        <begin position="272"/>
        <end position="282"/>
    </location>
</feature>
<dbReference type="OrthoDB" id="191995at2759"/>
<dbReference type="PANTHER" id="PTHR22602:SF0">
    <property type="entry name" value="TRANSFERASE CAF17, MITOCHONDRIAL-RELATED"/>
    <property type="match status" value="1"/>
</dbReference>
<feature type="domain" description="CAF17 C-terminal" evidence="7">
    <location>
        <begin position="232"/>
        <end position="343"/>
    </location>
</feature>
<accession>A0A316V7S3</accession>
<reference evidence="8 9" key="1">
    <citation type="journal article" date="2018" name="Mol. Biol. Evol.">
        <title>Broad Genomic Sampling Reveals a Smut Pathogenic Ancestry of the Fungal Clade Ustilaginomycotina.</title>
        <authorList>
            <person name="Kijpornyongpan T."/>
            <person name="Mondo S.J."/>
            <person name="Barry K."/>
            <person name="Sandor L."/>
            <person name="Lee J."/>
            <person name="Lipzen A."/>
            <person name="Pangilinan J."/>
            <person name="LaButti K."/>
            <person name="Hainaut M."/>
            <person name="Henrissat B."/>
            <person name="Grigoriev I.V."/>
            <person name="Spatafora J.W."/>
            <person name="Aime M.C."/>
        </authorList>
    </citation>
    <scope>NUCLEOTIDE SEQUENCE [LARGE SCALE GENOMIC DNA]</scope>
    <source>
        <strain evidence="8 9">MCA 3882</strain>
    </source>
</reference>
<dbReference type="InterPro" id="IPR045179">
    <property type="entry name" value="YgfZ/GcvT"/>
</dbReference>
<sequence length="350" mass="39103">MTSVSIRGANILNVLRGNGAAQVYRQQSRKLHAVLSNRSVVRASGKDSEKLIQNLTTNDVKKVSDGQGQLTAFLKPEGRTIAFAFLYRVGEDLFFDVDKNALPDVLAAIKKFKLRSKITLTDVSQEMDVVAHWAGDEPIQNTLISIADQRAPEMGFRSIIRKEDIGNTALSDLKAYTVHRTMQGIAETSQEITIGGMPLEENLDLMHGVDFRKGCYIGQELTARTHHTGVIRKRIVPVSLADHIESEVSQIQHRADSRFELDQQLDNGGIDVRSEPLNKDPESASGRPSRGRSAGKLLSVVDNVGLAMLRLEQVNRWNKDLTMQITGKDKPIHVRPWIPTWWPENVQQQQ</sequence>
<dbReference type="Gene3D" id="3.30.1360.120">
    <property type="entry name" value="Probable tRNA modification gtpase trme, domain 1"/>
    <property type="match status" value="2"/>
</dbReference>
<dbReference type="GO" id="GO:0008168">
    <property type="term" value="F:methyltransferase activity"/>
    <property type="evidence" value="ECO:0007669"/>
    <property type="project" value="UniProtKB-KW"/>
</dbReference>
<evidence type="ECO:0000313" key="8">
    <source>
        <dbReference type="EMBL" id="PWN32521.1"/>
    </source>
</evidence>
<evidence type="ECO:0000259" key="6">
    <source>
        <dbReference type="Pfam" id="PF01571"/>
    </source>
</evidence>
<dbReference type="InterPro" id="IPR027266">
    <property type="entry name" value="TrmE/GcvT-like"/>
</dbReference>
<dbReference type="NCBIfam" id="TIGR03317">
    <property type="entry name" value="ygfZ_signature"/>
    <property type="match status" value="1"/>
</dbReference>
<evidence type="ECO:0000256" key="2">
    <source>
        <dbReference type="ARBA" id="ARBA00022946"/>
    </source>
</evidence>
<dbReference type="Pfam" id="PF25455">
    <property type="entry name" value="Beta-barrel_CAF17_C"/>
    <property type="match status" value="1"/>
</dbReference>
<dbReference type="InParanoid" id="A0A316V7S3"/>
<feature type="region of interest" description="Disordered" evidence="5">
    <location>
        <begin position="269"/>
        <end position="294"/>
    </location>
</feature>
<evidence type="ECO:0000256" key="4">
    <source>
        <dbReference type="ARBA" id="ARBA00093447"/>
    </source>
</evidence>
<keyword evidence="8" id="KW-0808">Transferase</keyword>
<proteinExistence type="inferred from homology"/>
<keyword evidence="3" id="KW-0496">Mitochondrion</keyword>
<evidence type="ECO:0000313" key="9">
    <source>
        <dbReference type="Proteomes" id="UP000245771"/>
    </source>
</evidence>
<keyword evidence="2" id="KW-0809">Transit peptide</keyword>
<keyword evidence="9" id="KW-1185">Reference proteome</keyword>
<comment type="similarity">
    <text evidence="4">Belongs to the GcvT family. CAF17/IBA57 subfamily.</text>
</comment>
<evidence type="ECO:0000256" key="1">
    <source>
        <dbReference type="ARBA" id="ARBA00004173"/>
    </source>
</evidence>
<feature type="compositionally biased region" description="Low complexity" evidence="5">
    <location>
        <begin position="283"/>
        <end position="294"/>
    </location>
</feature>
<dbReference type="InterPro" id="IPR057460">
    <property type="entry name" value="CAF17_C"/>
</dbReference>
<dbReference type="Pfam" id="PF01571">
    <property type="entry name" value="GCV_T"/>
    <property type="match status" value="1"/>
</dbReference>
<dbReference type="GO" id="GO:0032259">
    <property type="term" value="P:methylation"/>
    <property type="evidence" value="ECO:0007669"/>
    <property type="project" value="UniProtKB-KW"/>
</dbReference>
<dbReference type="AlphaFoldDB" id="A0A316V7S3"/>
<dbReference type="RefSeq" id="XP_025352823.1">
    <property type="nucleotide sequence ID" value="XM_025499345.1"/>
</dbReference>
<name>A0A316V7S3_9BASI</name>
<feature type="domain" description="GCVT N-terminal" evidence="6">
    <location>
        <begin position="41"/>
        <end position="130"/>
    </location>
</feature>
<dbReference type="STRING" id="1280837.A0A316V7S3"/>
<protein>
    <submittedName>
        <fullName evidence="8">Aminomethyltransferase folate-binding domain-containing protein</fullName>
    </submittedName>
</protein>
<keyword evidence="8" id="KW-0489">Methyltransferase</keyword>
<dbReference type="EMBL" id="KZ819605">
    <property type="protein sequence ID" value="PWN32521.1"/>
    <property type="molecule type" value="Genomic_DNA"/>
</dbReference>
<dbReference type="GO" id="GO:0005759">
    <property type="term" value="C:mitochondrial matrix"/>
    <property type="evidence" value="ECO:0007669"/>
    <property type="project" value="TreeGrafter"/>
</dbReference>
<dbReference type="InterPro" id="IPR017703">
    <property type="entry name" value="YgfZ/GCV_T_CS"/>
</dbReference>
<dbReference type="GO" id="GO:0016226">
    <property type="term" value="P:iron-sulfur cluster assembly"/>
    <property type="evidence" value="ECO:0007669"/>
    <property type="project" value="TreeGrafter"/>
</dbReference>
<evidence type="ECO:0000256" key="5">
    <source>
        <dbReference type="SAM" id="MobiDB-lite"/>
    </source>
</evidence>
<dbReference type="InterPro" id="IPR006222">
    <property type="entry name" value="GCVT_N"/>
</dbReference>
<evidence type="ECO:0000256" key="3">
    <source>
        <dbReference type="ARBA" id="ARBA00023128"/>
    </source>
</evidence>
<evidence type="ECO:0000259" key="7">
    <source>
        <dbReference type="Pfam" id="PF25455"/>
    </source>
</evidence>
<dbReference type="SUPFAM" id="SSF103025">
    <property type="entry name" value="Folate-binding domain"/>
    <property type="match status" value="1"/>
</dbReference>
<comment type="subcellular location">
    <subcellularLocation>
        <location evidence="1">Mitochondrion</location>
    </subcellularLocation>
</comment>
<gene>
    <name evidence="8" type="ORF">FA14DRAFT_161920</name>
</gene>
<dbReference type="FunCoup" id="A0A316V7S3">
    <property type="interactions" value="135"/>
</dbReference>